<dbReference type="Ensembl" id="ENSFHET00000030124.1">
    <property type="protein sequence ID" value="ENSFHEP00000020586.1"/>
    <property type="gene ID" value="ENSFHEG00000000686.1"/>
</dbReference>
<dbReference type="Proteomes" id="UP000265000">
    <property type="component" value="Unplaced"/>
</dbReference>
<evidence type="ECO:0000256" key="4">
    <source>
        <dbReference type="ARBA" id="ARBA00022679"/>
    </source>
</evidence>
<sequence length="372" mass="40542">CQAPAGRCTALRVSPDRRARMFWTGSARGDPLTVPPLCPAARRGAVVQFKLSDIGEGIMEVTVKEWYVKEGDRVSQFDSICEVQSDKASVTITSRYDGVIRKLYYDVDGTALVGKPLVDIETESGSELSHEEDVVETPAMAREEHTHQEIKGHKTQATPAVRRLAMENNVSPPPPPSWMQVIQNHPINGLPAENPSFSWTRRLAASLGLLHFPILNSSLDEGCQNITYKASHNIGLAMDTSQGLLVPNVKNVQSLSVFEIAQELNRLQTLGAVGQLGQAELSGGTFTLSNIGSIGGTYAKPVILPPEVAIGALGKIQVLPRFDGGGHVTRAHIMKVSWSADHRIIDGATMCRFSNLWREYLENPASMVLDLK</sequence>
<dbReference type="GO" id="GO:0005759">
    <property type="term" value="C:mitochondrial matrix"/>
    <property type="evidence" value="ECO:0007669"/>
    <property type="project" value="UniProtKB-SubCell"/>
</dbReference>
<dbReference type="EC" id="2.3.1.-" evidence="9"/>
<evidence type="ECO:0000256" key="1">
    <source>
        <dbReference type="ARBA" id="ARBA00001938"/>
    </source>
</evidence>
<dbReference type="FunFam" id="2.40.50.100:FF:000013">
    <property type="entry name" value="Dihydrolipoamide acetyltransferase component of pyruvate dehydrogenase complex"/>
    <property type="match status" value="1"/>
</dbReference>
<dbReference type="Gene3D" id="2.40.50.100">
    <property type="match status" value="1"/>
</dbReference>
<keyword evidence="12" id="KW-1185">Reference proteome</keyword>
<protein>
    <recommendedName>
        <fullName evidence="9">Dihydrolipoamide acetyltransferase component of pyruvate dehydrogenase complex</fullName>
        <ecNumber evidence="9">2.3.1.-</ecNumber>
    </recommendedName>
</protein>
<evidence type="ECO:0000256" key="2">
    <source>
        <dbReference type="ARBA" id="ARBA00004305"/>
    </source>
</evidence>
<dbReference type="InterPro" id="IPR001078">
    <property type="entry name" value="2-oxoacid_DH_actylTfrase"/>
</dbReference>
<dbReference type="CDD" id="cd06849">
    <property type="entry name" value="lipoyl_domain"/>
    <property type="match status" value="1"/>
</dbReference>
<dbReference type="Gene3D" id="3.30.559.10">
    <property type="entry name" value="Chloramphenicol acetyltransferase-like domain"/>
    <property type="match status" value="1"/>
</dbReference>
<evidence type="ECO:0000313" key="12">
    <source>
        <dbReference type="Proteomes" id="UP000265000"/>
    </source>
</evidence>
<keyword evidence="5 9" id="KW-0450">Lipoyl</keyword>
<keyword evidence="4 9" id="KW-0808">Transferase</keyword>
<dbReference type="GO" id="GO:0031405">
    <property type="term" value="F:lipoic acid binding"/>
    <property type="evidence" value="ECO:0007669"/>
    <property type="project" value="TreeGrafter"/>
</dbReference>
<evidence type="ECO:0000256" key="5">
    <source>
        <dbReference type="ARBA" id="ARBA00022823"/>
    </source>
</evidence>
<dbReference type="GO" id="GO:0016407">
    <property type="term" value="F:acetyltransferase activity"/>
    <property type="evidence" value="ECO:0007669"/>
    <property type="project" value="TreeGrafter"/>
</dbReference>
<dbReference type="InterPro" id="IPR003016">
    <property type="entry name" value="2-oxoA_DH_lipoyl-BS"/>
</dbReference>
<evidence type="ECO:0000256" key="9">
    <source>
        <dbReference type="RuleBase" id="RU003423"/>
    </source>
</evidence>
<keyword evidence="7" id="KW-0496">Mitochondrion</keyword>
<dbReference type="SUPFAM" id="SSF52777">
    <property type="entry name" value="CoA-dependent acyltransferases"/>
    <property type="match status" value="1"/>
</dbReference>
<keyword evidence="6" id="KW-0809">Transit peptide</keyword>
<dbReference type="InterPro" id="IPR011053">
    <property type="entry name" value="Single_hybrid_motif"/>
</dbReference>
<dbReference type="Pfam" id="PF00198">
    <property type="entry name" value="2-oxoacid_dh"/>
    <property type="match status" value="1"/>
</dbReference>
<evidence type="ECO:0000256" key="3">
    <source>
        <dbReference type="ARBA" id="ARBA00007317"/>
    </source>
</evidence>
<comment type="subcellular location">
    <subcellularLocation>
        <location evidence="2">Mitochondrion matrix</location>
    </subcellularLocation>
</comment>
<dbReference type="SUPFAM" id="SSF51230">
    <property type="entry name" value="Single hybrid motif"/>
    <property type="match status" value="1"/>
</dbReference>
<reference evidence="11" key="1">
    <citation type="submission" date="2025-08" db="UniProtKB">
        <authorList>
            <consortium name="Ensembl"/>
        </authorList>
    </citation>
    <scope>IDENTIFICATION</scope>
</reference>
<dbReference type="InterPro" id="IPR023213">
    <property type="entry name" value="CAT-like_dom_sf"/>
</dbReference>
<evidence type="ECO:0000259" key="10">
    <source>
        <dbReference type="PROSITE" id="PS50968"/>
    </source>
</evidence>
<comment type="cofactor">
    <cofactor evidence="1 9">
        <name>(R)-lipoate</name>
        <dbReference type="ChEBI" id="CHEBI:83088"/>
    </cofactor>
</comment>
<dbReference type="PANTHER" id="PTHR43178">
    <property type="entry name" value="DIHYDROLIPOAMIDE ACETYLTRANSFERASE COMPONENT OF PYRUVATE DEHYDROGENASE COMPLEX"/>
    <property type="match status" value="1"/>
</dbReference>
<evidence type="ECO:0000256" key="7">
    <source>
        <dbReference type="ARBA" id="ARBA00023128"/>
    </source>
</evidence>
<dbReference type="InterPro" id="IPR000089">
    <property type="entry name" value="Biotin_lipoyl"/>
</dbReference>
<reference evidence="11" key="2">
    <citation type="submission" date="2025-09" db="UniProtKB">
        <authorList>
            <consortium name="Ensembl"/>
        </authorList>
    </citation>
    <scope>IDENTIFICATION</scope>
</reference>
<evidence type="ECO:0000256" key="6">
    <source>
        <dbReference type="ARBA" id="ARBA00022946"/>
    </source>
</evidence>
<keyword evidence="8 9" id="KW-0012">Acyltransferase</keyword>
<feature type="domain" description="Lipoyl-binding" evidence="10">
    <location>
        <begin position="46"/>
        <end position="121"/>
    </location>
</feature>
<dbReference type="PANTHER" id="PTHR43178:SF5">
    <property type="entry name" value="LIPOAMIDE ACYLTRANSFERASE COMPONENT OF BRANCHED-CHAIN ALPHA-KETO ACID DEHYDROGENASE COMPLEX, MITOCHONDRIAL"/>
    <property type="match status" value="1"/>
</dbReference>
<dbReference type="PROSITE" id="PS50968">
    <property type="entry name" value="BIOTINYL_LIPOYL"/>
    <property type="match status" value="1"/>
</dbReference>
<dbReference type="Pfam" id="PF00364">
    <property type="entry name" value="Biotin_lipoyl"/>
    <property type="match status" value="1"/>
</dbReference>
<evidence type="ECO:0000256" key="8">
    <source>
        <dbReference type="ARBA" id="ARBA00023315"/>
    </source>
</evidence>
<dbReference type="PROSITE" id="PS00189">
    <property type="entry name" value="LIPOYL"/>
    <property type="match status" value="1"/>
</dbReference>
<organism evidence="11 12">
    <name type="scientific">Fundulus heteroclitus</name>
    <name type="common">Killifish</name>
    <name type="synonym">Mummichog</name>
    <dbReference type="NCBI Taxonomy" id="8078"/>
    <lineage>
        <taxon>Eukaryota</taxon>
        <taxon>Metazoa</taxon>
        <taxon>Chordata</taxon>
        <taxon>Craniata</taxon>
        <taxon>Vertebrata</taxon>
        <taxon>Euteleostomi</taxon>
        <taxon>Actinopterygii</taxon>
        <taxon>Neopterygii</taxon>
        <taxon>Teleostei</taxon>
        <taxon>Neoteleostei</taxon>
        <taxon>Acanthomorphata</taxon>
        <taxon>Ovalentaria</taxon>
        <taxon>Atherinomorphae</taxon>
        <taxon>Cyprinodontiformes</taxon>
        <taxon>Fundulidae</taxon>
        <taxon>Fundulus</taxon>
    </lineage>
</organism>
<evidence type="ECO:0000313" key="11">
    <source>
        <dbReference type="Ensembl" id="ENSFHEP00000020586.1"/>
    </source>
</evidence>
<dbReference type="InterPro" id="IPR050743">
    <property type="entry name" value="2-oxoacid_DH_E2_comp"/>
</dbReference>
<comment type="similarity">
    <text evidence="3 9">Belongs to the 2-oxoacid dehydrogenase family.</text>
</comment>
<dbReference type="AlphaFoldDB" id="A0A3Q2Q2R2"/>
<dbReference type="GeneTree" id="ENSGT00940000156750"/>
<accession>A0A3Q2Q2R2</accession>
<name>A0A3Q2Q2R2_FUNHE</name>
<dbReference type="FunFam" id="3.30.559.10:FF:000007">
    <property type="entry name" value="Dihydrolipoamide acetyltransferase component of pyruvate dehydrogenase complex"/>
    <property type="match status" value="1"/>
</dbReference>
<proteinExistence type="inferred from homology"/>